<evidence type="ECO:0000256" key="1">
    <source>
        <dbReference type="ARBA" id="ARBA00001400"/>
    </source>
</evidence>
<evidence type="ECO:0000256" key="12">
    <source>
        <dbReference type="SAM" id="MobiDB-lite"/>
    </source>
</evidence>
<evidence type="ECO:0000256" key="5">
    <source>
        <dbReference type="ARBA" id="ARBA00022485"/>
    </source>
</evidence>
<dbReference type="InterPro" id="IPR051536">
    <property type="entry name" value="UDG_Type-4/5"/>
</dbReference>
<dbReference type="EMBL" id="JAJBZT010000001">
    <property type="protein sequence ID" value="MCB6182484.1"/>
    <property type="molecule type" value="Genomic_DNA"/>
</dbReference>
<keyword evidence="5" id="KW-0004">4Fe-4S</keyword>
<evidence type="ECO:0000256" key="8">
    <source>
        <dbReference type="ARBA" id="ARBA00022801"/>
    </source>
</evidence>
<comment type="caution">
    <text evidence="14">The sequence shown here is derived from an EMBL/GenBank/DDBJ whole genome shotgun (WGS) entry which is preliminary data.</text>
</comment>
<name>A0ABS8D2S1_9NEIS</name>
<feature type="compositionally biased region" description="Low complexity" evidence="12">
    <location>
        <begin position="88"/>
        <end position="97"/>
    </location>
</feature>
<dbReference type="EC" id="3.2.2.27" evidence="3"/>
<dbReference type="SUPFAM" id="SSF52141">
    <property type="entry name" value="Uracil-DNA glycosylase-like"/>
    <property type="match status" value="1"/>
</dbReference>
<protein>
    <recommendedName>
        <fullName evidence="4">Type-4 uracil-DNA glycosylase</fullName>
        <ecNumber evidence="3">3.2.2.27</ecNumber>
    </recommendedName>
</protein>
<evidence type="ECO:0000256" key="7">
    <source>
        <dbReference type="ARBA" id="ARBA00022763"/>
    </source>
</evidence>
<evidence type="ECO:0000256" key="2">
    <source>
        <dbReference type="ARBA" id="ARBA00006521"/>
    </source>
</evidence>
<dbReference type="Pfam" id="PF03167">
    <property type="entry name" value="UDG"/>
    <property type="match status" value="1"/>
</dbReference>
<evidence type="ECO:0000259" key="13">
    <source>
        <dbReference type="SMART" id="SM00986"/>
    </source>
</evidence>
<dbReference type="SMART" id="SM00987">
    <property type="entry name" value="UreE_C"/>
    <property type="match status" value="1"/>
</dbReference>
<evidence type="ECO:0000256" key="4">
    <source>
        <dbReference type="ARBA" id="ARBA00019403"/>
    </source>
</evidence>
<dbReference type="CDD" id="cd10030">
    <property type="entry name" value="UDG-F4_TTUDGA_SPO1dp_like"/>
    <property type="match status" value="1"/>
</dbReference>
<evidence type="ECO:0000256" key="3">
    <source>
        <dbReference type="ARBA" id="ARBA00012030"/>
    </source>
</evidence>
<dbReference type="InterPro" id="IPR005122">
    <property type="entry name" value="Uracil-DNA_glycosylase-like"/>
</dbReference>
<keyword evidence="8" id="KW-0378">Hydrolase</keyword>
<feature type="domain" description="Uracil-DNA glycosylase-like" evidence="13">
    <location>
        <begin position="163"/>
        <end position="310"/>
    </location>
</feature>
<sequence>MQVFDEQFLKAMGLWPLWIPKETPAPATDIDQSIPLSSNVTAVVHTSSEERTNTHPPDHEHSYTPPAFTSNTKAAPSATAKAGLAAALAAARGGSKPSNTPAPNTPKAPVTPISETPTLQPAEDLQNLTVSNKPETDNWDKLYQDIRACRACSLCESRTQTVPGVGDETADWLFIGEAPGAEEDKQGEPFVGTAGKLLDNMLLATGLRRGEQVYIANVLKCRPPNNRDPLPEEVNACRPFLKRQIDLIAPKQIVALGKFAANTLLAQETTLSSLRGKVHESHGIPVIVTYHPAYLLRNLPDKAKAWEDLCLAKNTINQPR</sequence>
<keyword evidence="6" id="KW-0479">Metal-binding</keyword>
<dbReference type="SMART" id="SM00986">
    <property type="entry name" value="UDG"/>
    <property type="match status" value="1"/>
</dbReference>
<dbReference type="InterPro" id="IPR005273">
    <property type="entry name" value="Ura-DNA_glyco_family4"/>
</dbReference>
<evidence type="ECO:0000256" key="6">
    <source>
        <dbReference type="ARBA" id="ARBA00022723"/>
    </source>
</evidence>
<evidence type="ECO:0000313" key="15">
    <source>
        <dbReference type="Proteomes" id="UP001165395"/>
    </source>
</evidence>
<evidence type="ECO:0000313" key="14">
    <source>
        <dbReference type="EMBL" id="MCB6182484.1"/>
    </source>
</evidence>
<keyword evidence="15" id="KW-1185">Reference proteome</keyword>
<accession>A0ABS8D2S1</accession>
<keyword evidence="10" id="KW-0411">Iron-sulfur</keyword>
<organism evidence="14 15">
    <name type="scientific">Leeia speluncae</name>
    <dbReference type="NCBI Taxonomy" id="2884804"/>
    <lineage>
        <taxon>Bacteria</taxon>
        <taxon>Pseudomonadati</taxon>
        <taxon>Pseudomonadota</taxon>
        <taxon>Betaproteobacteria</taxon>
        <taxon>Neisseriales</taxon>
        <taxon>Leeiaceae</taxon>
        <taxon>Leeia</taxon>
    </lineage>
</organism>
<comment type="catalytic activity">
    <reaction evidence="1">
        <text>Hydrolyzes single-stranded DNA or mismatched double-stranded DNA and polynucleotides, releasing free uracil.</text>
        <dbReference type="EC" id="3.2.2.27"/>
    </reaction>
</comment>
<gene>
    <name evidence="14" type="ORF">LIN78_02835</name>
</gene>
<dbReference type="Proteomes" id="UP001165395">
    <property type="component" value="Unassembled WGS sequence"/>
</dbReference>
<dbReference type="PANTHER" id="PTHR33693">
    <property type="entry name" value="TYPE-5 URACIL-DNA GLYCOSYLASE"/>
    <property type="match status" value="1"/>
</dbReference>
<feature type="region of interest" description="Disordered" evidence="12">
    <location>
        <begin position="88"/>
        <end position="117"/>
    </location>
</feature>
<evidence type="ECO:0000256" key="9">
    <source>
        <dbReference type="ARBA" id="ARBA00023004"/>
    </source>
</evidence>
<proteinExistence type="inferred from homology"/>
<reference evidence="14" key="1">
    <citation type="submission" date="2021-10" db="EMBL/GenBank/DDBJ databases">
        <title>The complete genome sequence of Leeia sp. TBRC 13508.</title>
        <authorList>
            <person name="Charoenyingcharoen P."/>
            <person name="Yukphan P."/>
        </authorList>
    </citation>
    <scope>NUCLEOTIDE SEQUENCE</scope>
    <source>
        <strain evidence="14">TBRC 13508</strain>
    </source>
</reference>
<dbReference type="RefSeq" id="WP_227178241.1">
    <property type="nucleotide sequence ID" value="NZ_JAJBZT010000001.1"/>
</dbReference>
<dbReference type="Gene3D" id="3.40.470.10">
    <property type="entry name" value="Uracil-DNA glycosylase-like domain"/>
    <property type="match status" value="1"/>
</dbReference>
<comment type="similarity">
    <text evidence="2">Belongs to the uracil-DNA glycosylase (UDG) superfamily. Type 4 (UDGa) family.</text>
</comment>
<keyword evidence="7" id="KW-0227">DNA damage</keyword>
<keyword evidence="9" id="KW-0408">Iron</keyword>
<dbReference type="InterPro" id="IPR036895">
    <property type="entry name" value="Uracil-DNA_glycosylase-like_sf"/>
</dbReference>
<dbReference type="PANTHER" id="PTHR33693:SF1">
    <property type="entry name" value="TYPE-4 URACIL-DNA GLYCOSYLASE"/>
    <property type="match status" value="1"/>
</dbReference>
<dbReference type="NCBIfam" id="TIGR00758">
    <property type="entry name" value="UDG_fam4"/>
    <property type="match status" value="1"/>
</dbReference>
<keyword evidence="11" id="KW-0234">DNA repair</keyword>
<feature type="compositionally biased region" description="Basic and acidic residues" evidence="12">
    <location>
        <begin position="47"/>
        <end position="62"/>
    </location>
</feature>
<evidence type="ECO:0000256" key="11">
    <source>
        <dbReference type="ARBA" id="ARBA00023204"/>
    </source>
</evidence>
<feature type="region of interest" description="Disordered" evidence="12">
    <location>
        <begin position="43"/>
        <end position="76"/>
    </location>
</feature>
<evidence type="ECO:0000256" key="10">
    <source>
        <dbReference type="ARBA" id="ARBA00023014"/>
    </source>
</evidence>